<proteinExistence type="predicted"/>
<keyword evidence="3" id="KW-0902">Two-component regulatory system</keyword>
<dbReference type="Gene3D" id="1.20.5.1930">
    <property type="match status" value="1"/>
</dbReference>
<dbReference type="PANTHER" id="PTHR24421:SF63">
    <property type="entry name" value="SENSOR HISTIDINE KINASE DESK"/>
    <property type="match status" value="1"/>
</dbReference>
<evidence type="ECO:0000313" key="6">
    <source>
        <dbReference type="EMBL" id="GAA2864248.1"/>
    </source>
</evidence>
<keyword evidence="1" id="KW-0808">Transferase</keyword>
<sequence length="243" mass="26306">MPHHVYVVGAAAAGILLVSLGVTFALAIRIRHLRVERERAATRAREGLARDLHDIVGHWLWLASVKGELARRRAAGDARLRGELEEVLQAVRQAAQAVRDVSATYRELSLPAEAARARSVLEGFGAYCSVRMDATEPPDEVSAALGTVVREGLTNMLRHSKVTRCAIELVEAGGGLRLTVVNDGAPRRDPASTGSGLDNLRRRVGELGGTVRVSDGADGWFTLIAEVPARPSEEFSRPPEKRR</sequence>
<name>A0ABP6ID91_9ACTN</name>
<dbReference type="CDD" id="cd16917">
    <property type="entry name" value="HATPase_UhpB-NarQ-NarX-like"/>
    <property type="match status" value="1"/>
</dbReference>
<evidence type="ECO:0000313" key="7">
    <source>
        <dbReference type="Proteomes" id="UP001500831"/>
    </source>
</evidence>
<dbReference type="EMBL" id="BAAAVI010000013">
    <property type="protein sequence ID" value="GAA2864248.1"/>
    <property type="molecule type" value="Genomic_DNA"/>
</dbReference>
<keyword evidence="2" id="KW-0418">Kinase</keyword>
<keyword evidence="4" id="KW-1133">Transmembrane helix</keyword>
<keyword evidence="4" id="KW-0472">Membrane</keyword>
<dbReference type="InterPro" id="IPR011712">
    <property type="entry name" value="Sig_transdc_His_kin_sub3_dim/P"/>
</dbReference>
<dbReference type="SUPFAM" id="SSF55874">
    <property type="entry name" value="ATPase domain of HSP90 chaperone/DNA topoisomerase II/histidine kinase"/>
    <property type="match status" value="1"/>
</dbReference>
<dbReference type="InterPro" id="IPR036890">
    <property type="entry name" value="HATPase_C_sf"/>
</dbReference>
<dbReference type="Proteomes" id="UP001500831">
    <property type="component" value="Unassembled WGS sequence"/>
</dbReference>
<evidence type="ECO:0000256" key="3">
    <source>
        <dbReference type="ARBA" id="ARBA00023012"/>
    </source>
</evidence>
<gene>
    <name evidence="6" type="ORF">GCM10010517_23430</name>
</gene>
<dbReference type="Pfam" id="PF07730">
    <property type="entry name" value="HisKA_3"/>
    <property type="match status" value="1"/>
</dbReference>
<feature type="domain" description="Signal transduction histidine kinase subgroup 3 dimerisation and phosphoacceptor" evidence="5">
    <location>
        <begin position="45"/>
        <end position="107"/>
    </location>
</feature>
<dbReference type="PANTHER" id="PTHR24421">
    <property type="entry name" value="NITRATE/NITRITE SENSOR PROTEIN NARX-RELATED"/>
    <property type="match status" value="1"/>
</dbReference>
<dbReference type="RefSeq" id="WP_344970452.1">
    <property type="nucleotide sequence ID" value="NZ_BAAAVI010000013.1"/>
</dbReference>
<evidence type="ECO:0000256" key="2">
    <source>
        <dbReference type="ARBA" id="ARBA00022777"/>
    </source>
</evidence>
<accession>A0ABP6ID91</accession>
<organism evidence="6 7">
    <name type="scientific">Streptosporangium fragile</name>
    <dbReference type="NCBI Taxonomy" id="46186"/>
    <lineage>
        <taxon>Bacteria</taxon>
        <taxon>Bacillati</taxon>
        <taxon>Actinomycetota</taxon>
        <taxon>Actinomycetes</taxon>
        <taxon>Streptosporangiales</taxon>
        <taxon>Streptosporangiaceae</taxon>
        <taxon>Streptosporangium</taxon>
    </lineage>
</organism>
<dbReference type="Gene3D" id="3.30.565.10">
    <property type="entry name" value="Histidine kinase-like ATPase, C-terminal domain"/>
    <property type="match status" value="1"/>
</dbReference>
<protein>
    <recommendedName>
        <fullName evidence="5">Signal transduction histidine kinase subgroup 3 dimerisation and phosphoacceptor domain-containing protein</fullName>
    </recommendedName>
</protein>
<evidence type="ECO:0000256" key="1">
    <source>
        <dbReference type="ARBA" id="ARBA00022679"/>
    </source>
</evidence>
<reference evidence="7" key="1">
    <citation type="journal article" date="2019" name="Int. J. Syst. Evol. Microbiol.">
        <title>The Global Catalogue of Microorganisms (GCM) 10K type strain sequencing project: providing services to taxonomists for standard genome sequencing and annotation.</title>
        <authorList>
            <consortium name="The Broad Institute Genomics Platform"/>
            <consortium name="The Broad Institute Genome Sequencing Center for Infectious Disease"/>
            <person name="Wu L."/>
            <person name="Ma J."/>
        </authorList>
    </citation>
    <scope>NUCLEOTIDE SEQUENCE [LARGE SCALE GENOMIC DNA]</scope>
    <source>
        <strain evidence="7">JCM 6242</strain>
    </source>
</reference>
<feature type="transmembrane region" description="Helical" evidence="4">
    <location>
        <begin position="6"/>
        <end position="28"/>
    </location>
</feature>
<dbReference type="InterPro" id="IPR050482">
    <property type="entry name" value="Sensor_HK_TwoCompSys"/>
</dbReference>
<comment type="caution">
    <text evidence="6">The sequence shown here is derived from an EMBL/GenBank/DDBJ whole genome shotgun (WGS) entry which is preliminary data.</text>
</comment>
<evidence type="ECO:0000256" key="4">
    <source>
        <dbReference type="SAM" id="Phobius"/>
    </source>
</evidence>
<keyword evidence="7" id="KW-1185">Reference proteome</keyword>
<evidence type="ECO:0000259" key="5">
    <source>
        <dbReference type="Pfam" id="PF07730"/>
    </source>
</evidence>
<keyword evidence="4" id="KW-0812">Transmembrane</keyword>